<evidence type="ECO:0000313" key="6">
    <source>
        <dbReference type="Ensembl" id="ENSJHYP00000019157.1"/>
    </source>
</evidence>
<dbReference type="Ensembl" id="ENSJHYT00000023104.1">
    <property type="protein sequence ID" value="ENSJHYP00000019157.1"/>
    <property type="gene ID" value="ENSJHYG00000014569.1"/>
</dbReference>
<dbReference type="PANTHER" id="PTHR28052">
    <property type="entry name" value="UPF0545 PROTEIN C22ORF39"/>
    <property type="match status" value="1"/>
</dbReference>
<name>A0A8C5JIV1_JUNHY</name>
<dbReference type="Proteomes" id="UP000694408">
    <property type="component" value="Unplaced"/>
</dbReference>
<evidence type="ECO:0000256" key="4">
    <source>
        <dbReference type="ARBA" id="ARBA00044235"/>
    </source>
</evidence>
<comment type="similarity">
    <text evidence="1">Belongs to the UPF0545 family.</text>
</comment>
<feature type="compositionally biased region" description="Basic residues" evidence="5">
    <location>
        <begin position="139"/>
        <end position="149"/>
    </location>
</feature>
<evidence type="ECO:0000313" key="7">
    <source>
        <dbReference type="Proteomes" id="UP000694408"/>
    </source>
</evidence>
<dbReference type="Pfam" id="PF11326">
    <property type="entry name" value="PANTS-like"/>
    <property type="match status" value="1"/>
</dbReference>
<feature type="region of interest" description="Disordered" evidence="5">
    <location>
        <begin position="139"/>
        <end position="183"/>
    </location>
</feature>
<sequence>MVRACPVRPLVCRRAYWGATLRSPASPSKVPRSQLRACVVIWDRPRAGGFSDRPGAAGRPQRLPGQRPSLRPALVPCASRAAIGCRAGAALCRPSPLAAGTGPPLAIGCRNRAAPRHWLPGRGRSMPLLPIGRGCRRRRGGHWRRRQHGGHGQLLEGERERGRGAPGSGSGGWRLSVQPGHVRPQPPRSCEDYWGEWKHCRGLRHAFHHYYAHGELPECGRWREDYEACRAWERDRSPAAQEALCKSERARVMEKQKYAPVWKLRKSPPSDWYLPLDHDKSN</sequence>
<protein>
    <recommendedName>
        <fullName evidence="3">Synaptic plasticity regulator PANTS</fullName>
    </recommendedName>
    <alternativeName>
        <fullName evidence="4">Plasticity-associated neural transcript short</fullName>
    </alternativeName>
</protein>
<dbReference type="PANTHER" id="PTHR28052:SF1">
    <property type="entry name" value="UPF0545 PROTEIN C22ORF39"/>
    <property type="match status" value="1"/>
</dbReference>
<feature type="region of interest" description="Disordered" evidence="5">
    <location>
        <begin position="49"/>
        <end position="68"/>
    </location>
</feature>
<dbReference type="AlphaFoldDB" id="A0A8C5JIV1"/>
<comment type="subcellular location">
    <subcellularLocation>
        <location evidence="2">Synaptic cleft</location>
    </subcellularLocation>
</comment>
<keyword evidence="7" id="KW-1185">Reference proteome</keyword>
<reference evidence="6" key="1">
    <citation type="submission" date="2025-08" db="UniProtKB">
        <authorList>
            <consortium name="Ensembl"/>
        </authorList>
    </citation>
    <scope>IDENTIFICATION</scope>
</reference>
<evidence type="ECO:0000256" key="5">
    <source>
        <dbReference type="SAM" id="MobiDB-lite"/>
    </source>
</evidence>
<proteinExistence type="inferred from homology"/>
<evidence type="ECO:0000256" key="2">
    <source>
        <dbReference type="ARBA" id="ARBA00043942"/>
    </source>
</evidence>
<accession>A0A8C5JIV1</accession>
<reference evidence="6" key="2">
    <citation type="submission" date="2025-09" db="UniProtKB">
        <authorList>
            <consortium name="Ensembl"/>
        </authorList>
    </citation>
    <scope>IDENTIFICATION</scope>
</reference>
<dbReference type="GO" id="GO:0043083">
    <property type="term" value="C:synaptic cleft"/>
    <property type="evidence" value="ECO:0007669"/>
    <property type="project" value="UniProtKB-SubCell"/>
</dbReference>
<evidence type="ECO:0000256" key="1">
    <source>
        <dbReference type="ARBA" id="ARBA00006412"/>
    </source>
</evidence>
<organism evidence="6 7">
    <name type="scientific">Junco hyemalis</name>
    <name type="common">Dark-eyed junco</name>
    <dbReference type="NCBI Taxonomy" id="40217"/>
    <lineage>
        <taxon>Eukaryota</taxon>
        <taxon>Metazoa</taxon>
        <taxon>Chordata</taxon>
        <taxon>Craniata</taxon>
        <taxon>Vertebrata</taxon>
        <taxon>Euteleostomi</taxon>
        <taxon>Archelosauria</taxon>
        <taxon>Archosauria</taxon>
        <taxon>Dinosauria</taxon>
        <taxon>Saurischia</taxon>
        <taxon>Theropoda</taxon>
        <taxon>Coelurosauria</taxon>
        <taxon>Aves</taxon>
        <taxon>Neognathae</taxon>
        <taxon>Neoaves</taxon>
        <taxon>Telluraves</taxon>
        <taxon>Australaves</taxon>
        <taxon>Passeriformes</taxon>
        <taxon>Passerellidae</taxon>
        <taxon>Junco</taxon>
    </lineage>
</organism>
<dbReference type="InterPro" id="IPR021475">
    <property type="entry name" value="Pants/Emi1-like"/>
</dbReference>
<evidence type="ECO:0000256" key="3">
    <source>
        <dbReference type="ARBA" id="ARBA00044072"/>
    </source>
</evidence>